<evidence type="ECO:0000256" key="2">
    <source>
        <dbReference type="SAM" id="SignalP"/>
    </source>
</evidence>
<organism evidence="3 4">
    <name type="scientific">Theileria equi strain WA</name>
    <dbReference type="NCBI Taxonomy" id="1537102"/>
    <lineage>
        <taxon>Eukaryota</taxon>
        <taxon>Sar</taxon>
        <taxon>Alveolata</taxon>
        <taxon>Apicomplexa</taxon>
        <taxon>Aconoidasida</taxon>
        <taxon>Piroplasmida</taxon>
        <taxon>Theileriidae</taxon>
        <taxon>Theileria</taxon>
    </lineage>
</organism>
<dbReference type="RefSeq" id="XP_004833106.1">
    <property type="nucleotide sequence ID" value="XM_004833049.1"/>
</dbReference>
<dbReference type="GeneID" id="15806577"/>
<feature type="signal peptide" evidence="2">
    <location>
        <begin position="1"/>
        <end position="18"/>
    </location>
</feature>
<dbReference type="Pfam" id="PF04385">
    <property type="entry name" value="FAINT"/>
    <property type="match status" value="1"/>
</dbReference>
<proteinExistence type="predicted"/>
<feature type="chain" id="PRO_5003953280" evidence="2">
    <location>
        <begin position="19"/>
        <end position="444"/>
    </location>
</feature>
<evidence type="ECO:0000313" key="3">
    <source>
        <dbReference type="EMBL" id="EKX73654.1"/>
    </source>
</evidence>
<gene>
    <name evidence="3" type="ORF">BEWA_036900</name>
</gene>
<dbReference type="Proteomes" id="UP000031512">
    <property type="component" value="Unassembled WGS sequence"/>
</dbReference>
<sequence length="444" mass="50640">MKANLLSVITFLFHLCSCGNVEEDRDASESSRTPLDVSLDITNINPLTTNEYTDVMYGAFHTSFFPKNHPFGKITDGKEEIWTHVGDERCTVVFLNYKEGVSRLNLHILSSTGSEIRYYERKAEDNSGWKSVQERPLSQSSEISDGTVGESDVTSDDSVREERKSQPPAPSKRRLNLLSVISRGSRSNSYHSERQFEEVPPQTPVGATTLSILDLTHPDASICTAIDVNITGILSRVYIIRPKTEVKMIISGNYEIWEGAPKERCTFCISFFKNGKQNMVLLRTKASFKLCYKFYKFKENPTNCVFTKKTGWYLSTKKYIEKINKLRIGTVARVSLDISSENEDIDKYVLTVDAVGGLVTRYYATRNGFVIGQVSYEHEIIWEGKANQACFLAELHLNEDIALLKLYLRQSELFSSCCFKKREDEWKKIDYKTFDRLLDKALVL</sequence>
<dbReference type="AlphaFoldDB" id="L1LEE2"/>
<dbReference type="KEGG" id="beq:BEWA_036900"/>
<dbReference type="InterPro" id="IPR007480">
    <property type="entry name" value="DUF529"/>
</dbReference>
<reference evidence="3 4" key="1">
    <citation type="journal article" date="2012" name="BMC Genomics">
        <title>Comparative genomic analysis and phylogenetic position of Theileria equi.</title>
        <authorList>
            <person name="Kappmeyer L.S."/>
            <person name="Thiagarajan M."/>
            <person name="Herndon D.R."/>
            <person name="Ramsay J.D."/>
            <person name="Caler E."/>
            <person name="Djikeng A."/>
            <person name="Gillespie J.J."/>
            <person name="Lau A.O."/>
            <person name="Roalson E.H."/>
            <person name="Silva J.C."/>
            <person name="Silva M.G."/>
            <person name="Suarez C.E."/>
            <person name="Ueti M.W."/>
            <person name="Nene V.M."/>
            <person name="Mealey R.H."/>
            <person name="Knowles D.P."/>
            <person name="Brayton K.A."/>
        </authorList>
    </citation>
    <scope>NUCLEOTIDE SEQUENCE [LARGE SCALE GENOMIC DNA]</scope>
    <source>
        <strain evidence="3 4">WA</strain>
    </source>
</reference>
<dbReference type="EMBL" id="ACOU01000002">
    <property type="protein sequence ID" value="EKX73654.1"/>
    <property type="molecule type" value="Genomic_DNA"/>
</dbReference>
<protein>
    <submittedName>
        <fullName evidence="3">Signal peptide containing protein</fullName>
    </submittedName>
</protein>
<name>L1LEE2_THEEQ</name>
<feature type="region of interest" description="Disordered" evidence="1">
    <location>
        <begin position="123"/>
        <end position="172"/>
    </location>
</feature>
<dbReference type="VEuPathDB" id="PiroplasmaDB:BEWA_036900"/>
<evidence type="ECO:0000313" key="4">
    <source>
        <dbReference type="Proteomes" id="UP000031512"/>
    </source>
</evidence>
<evidence type="ECO:0000256" key="1">
    <source>
        <dbReference type="SAM" id="MobiDB-lite"/>
    </source>
</evidence>
<keyword evidence="4" id="KW-1185">Reference proteome</keyword>
<comment type="caution">
    <text evidence="3">The sequence shown here is derived from an EMBL/GenBank/DDBJ whole genome shotgun (WGS) entry which is preliminary data.</text>
</comment>
<accession>L1LEE2</accession>
<keyword evidence="2" id="KW-0732">Signal</keyword>